<dbReference type="InterPro" id="IPR003593">
    <property type="entry name" value="AAA+_ATPase"/>
</dbReference>
<reference evidence="2 3" key="1">
    <citation type="submission" date="2022-11" db="EMBL/GenBank/DDBJ databases">
        <title>Minimal conservation of predation-associated metabolite biosynthetic gene clusters underscores biosynthetic potential of Myxococcota including descriptions for ten novel species: Archangium lansinium sp. nov., Myxococcus landrumus sp. nov., Nannocystis bai.</title>
        <authorList>
            <person name="Ahearne A."/>
            <person name="Stevens C."/>
            <person name="Dowd S."/>
        </authorList>
    </citation>
    <scope>NUCLEOTIDE SEQUENCE [LARGE SCALE GENOMIC DNA]</scope>
    <source>
        <strain evidence="2 3">NCWAL01</strain>
    </source>
</reference>
<dbReference type="EMBL" id="JAQNDM010000002">
    <property type="protein sequence ID" value="MDC0708020.1"/>
    <property type="molecule type" value="Genomic_DNA"/>
</dbReference>
<evidence type="ECO:0000313" key="2">
    <source>
        <dbReference type="EMBL" id="MDC0708020.1"/>
    </source>
</evidence>
<comment type="caution">
    <text evidence="2">The sequence shown here is derived from an EMBL/GenBank/DDBJ whole genome shotgun (WGS) entry which is preliminary data.</text>
</comment>
<dbReference type="Pfam" id="PF20469">
    <property type="entry name" value="OLD-like_TOPRIM"/>
    <property type="match status" value="1"/>
</dbReference>
<evidence type="ECO:0000313" key="3">
    <source>
        <dbReference type="Proteomes" id="UP001221838"/>
    </source>
</evidence>
<name>A0ABT5D4K7_9BACT</name>
<organism evidence="2 3">
    <name type="scientific">Stigmatella ashevillensis</name>
    <dbReference type="NCBI Taxonomy" id="2995309"/>
    <lineage>
        <taxon>Bacteria</taxon>
        <taxon>Pseudomonadati</taxon>
        <taxon>Myxococcota</taxon>
        <taxon>Myxococcia</taxon>
        <taxon>Myxococcales</taxon>
        <taxon>Cystobacterineae</taxon>
        <taxon>Archangiaceae</taxon>
        <taxon>Stigmatella</taxon>
    </lineage>
</organism>
<dbReference type="InterPro" id="IPR051396">
    <property type="entry name" value="Bact_Antivir_Def_Nuclease"/>
</dbReference>
<accession>A0ABT5D4K7</accession>
<protein>
    <submittedName>
        <fullName evidence="2">AAA family ATPase</fullName>
    </submittedName>
</protein>
<dbReference type="PANTHER" id="PTHR43581">
    <property type="entry name" value="ATP/GTP PHOSPHATASE"/>
    <property type="match status" value="1"/>
</dbReference>
<dbReference type="InterPro" id="IPR027417">
    <property type="entry name" value="P-loop_NTPase"/>
</dbReference>
<feature type="domain" description="AAA+ ATPase" evidence="1">
    <location>
        <begin position="22"/>
        <end position="431"/>
    </location>
</feature>
<proteinExistence type="predicted"/>
<dbReference type="RefSeq" id="WP_272135449.1">
    <property type="nucleotide sequence ID" value="NZ_JAQNDM010000002.1"/>
</dbReference>
<dbReference type="PANTHER" id="PTHR43581:SF2">
    <property type="entry name" value="EXCINUCLEASE ATPASE SUBUNIT"/>
    <property type="match status" value="1"/>
</dbReference>
<dbReference type="SMART" id="SM00382">
    <property type="entry name" value="AAA"/>
    <property type="match status" value="1"/>
</dbReference>
<gene>
    <name evidence="2" type="ORF">POL68_06015</name>
</gene>
<dbReference type="Pfam" id="PF13304">
    <property type="entry name" value="AAA_21"/>
    <property type="match status" value="1"/>
</dbReference>
<evidence type="ECO:0000259" key="1">
    <source>
        <dbReference type="SMART" id="SM00382"/>
    </source>
</evidence>
<keyword evidence="3" id="KW-1185">Reference proteome</keyword>
<dbReference type="Gene3D" id="3.40.50.300">
    <property type="entry name" value="P-loop containing nucleotide triphosphate hydrolases"/>
    <property type="match status" value="2"/>
</dbReference>
<dbReference type="SUPFAM" id="SSF52540">
    <property type="entry name" value="P-loop containing nucleoside triphosphate hydrolases"/>
    <property type="match status" value="1"/>
</dbReference>
<dbReference type="Proteomes" id="UP001221838">
    <property type="component" value="Unassembled WGS sequence"/>
</dbReference>
<sequence length="676" mass="75567">MIKNLTLRFGQTPASSPLTIPVGSAVVIVGPNNSGKSRLLQEIEHLLKQDPQRKHEFTFRKNDIPQNNIQEYLLLKDIEPEFPQNPSLLQMLVSQIETDLPQAAFASPGETPLPQTVAEGISINDLSKAMDMLTAGKLVLTSQTQLLIEKLKGSLGSFWATLQSDTILKELKNIGHFSKTFEENIKSHQGEAEQALRDTIKAGVLMLSEMQKNTQSRSAKEAIIEVVKDGRIRIRPYLHLIGPKTLRLDGRQRLEHVRPTALPTKDERSNNPLTKLLKDTPSRELLRQIVHEAFDDYLSIDVSSFQKTELKMSAEPPGEHEFTPLKSETLEYFQRARSIDNFSDGVKSFVGLLSAVLSDEYVVMLIDEPEAFLHPPLARRLGQKLHQLSRKRGAHILAATHSSDFLMGCIQASPDVNIVRLTYRQGIPTARLLPVDELQQMMMDPLLRSTGTLSALFHEGAIVCEGDRDRAFYQEINERLLQNKEGADGCLFMNAHSKQAIHRVIKMLRRMGIPAAAVVDLDLIIDENTLKDLLTAVDASPTAIKSLGMIKGEFFRLFVDMASEKEKGKALLKSQGIKALSEKQRQSMISLFFKPLAEQGIFVVPEGEVESWLSNLHPEGGRPSKSDWLDIIFEALGSDPHGKYIHPGTGDVWDFMRGIAKWIGDPNREGLSSHEP</sequence>
<dbReference type="InterPro" id="IPR034139">
    <property type="entry name" value="TOPRIM_OLD"/>
</dbReference>
<dbReference type="InterPro" id="IPR003959">
    <property type="entry name" value="ATPase_AAA_core"/>
</dbReference>